<dbReference type="AlphaFoldDB" id="A0A1Y1JD44"/>
<name>A0A1Y1JD44_PLAGO</name>
<evidence type="ECO:0000313" key="3">
    <source>
        <dbReference type="EMBL" id="GAW80451.1"/>
    </source>
</evidence>
<dbReference type="PANTHER" id="PTHR37458">
    <property type="entry name" value="THISBE"/>
    <property type="match status" value="1"/>
</dbReference>
<dbReference type="GO" id="GO:0048018">
    <property type="term" value="F:receptor ligand activity"/>
    <property type="evidence" value="ECO:0007669"/>
    <property type="project" value="TreeGrafter"/>
</dbReference>
<dbReference type="PANTHER" id="PTHR37458:SF1">
    <property type="entry name" value="THISBE"/>
    <property type="match status" value="1"/>
</dbReference>
<dbReference type="Proteomes" id="UP000195521">
    <property type="component" value="Unassembled WGS sequence"/>
</dbReference>
<gene>
    <name evidence="3" type="ORF">PGO_080150</name>
</gene>
<dbReference type="OrthoDB" id="377743at2759"/>
<dbReference type="GeneID" id="39747166"/>
<feature type="compositionally biased region" description="Polar residues" evidence="2">
    <location>
        <begin position="867"/>
        <end position="876"/>
    </location>
</feature>
<keyword evidence="1" id="KW-0175">Coiled coil</keyword>
<feature type="region of interest" description="Disordered" evidence="2">
    <location>
        <begin position="851"/>
        <end position="879"/>
    </location>
</feature>
<proteinExistence type="predicted"/>
<keyword evidence="4" id="KW-1185">Reference proteome</keyword>
<sequence length="958" mass="111774">MLGKFISETYNKVKSKADEVRLHVSVQAIKAKEVLGLVKPTTIEQLEILLNYELQQIDTGEALIGTYKKWIYNISQSEKSECIRYYKSIKPTNEKKESTTLTTQSFTNSNEKHKYNNIQERRKSEVTLPNSNITSSCNNDMNDVYDSHSNNEKSHIEQETILDIHAQNNAVTTTTVKLNDNVNSDPQQHLSLKSKEVQSNDKCKIGDELLITDKSKTNSINKYESNTIINKKQMTTYIYDDHYGYNFKEYFLKSNILEKSISLILEKREIRLSLVGPIETDDLDNPRTTILTMFNHCLMGNEKLHKDILFIILTTDKLFDNHKELFLELLTILKYDHLDIYLTNIRKIISSEIVSLKSKIHFYDSQFMNINKLIHLDNITPKTSISSIDLEKDDENDHQKYGHMVHQDSSILNPSFNSNYLPTESHLRNHKIDNNQAIIDNSDEKNESYPINEQREVVSLTDEANLTEVVDPRDVIKHLKNQQIDDTPKTNEEKIFEIENAHDINNNMCTELSKEIFQMDLLSNEKEIIESNKMQQIKILASSKLIELHKTLQRVLILATENRENKKIEIKTKLKELKKIMDVCKKDCEITLNDTEDSKTHLENAYVKELDVKTNSISKTQEQINQMKSNIDELLKKKKELFNQYQLICNEINLRNKELSTVLSTLTNYKKDLNEAEMNYLNKLSNTNKAKHMHQERKLYISHLDTISDEILTEYGNSSYINTEELLSKTIKIKKPINQAIMKHLIYLKEKLIILNALLKFYVHRVNSILGQNDIGEGPDDHHPTNQSLYSEIYNIEGTNSHDTTDHHNHDTTDHHNHDTTDHHNHDTTDHHNHDTTDHQNYAITDLHKRATSNNSNDDKREDHNASVMNFPSSPIINHHEQEKKKKLMKYKNCYFKIVEQISKIWVSIQEFYDLNKENIDQEETECSPNFVYQQINEIYNYSKKFIMHNDSIVSSIV</sequence>
<dbReference type="EMBL" id="BDQF01000009">
    <property type="protein sequence ID" value="GAW80451.1"/>
    <property type="molecule type" value="Genomic_DNA"/>
</dbReference>
<evidence type="ECO:0000256" key="1">
    <source>
        <dbReference type="SAM" id="Coils"/>
    </source>
</evidence>
<feature type="compositionally biased region" description="Basic and acidic residues" evidence="2">
    <location>
        <begin position="803"/>
        <end position="838"/>
    </location>
</feature>
<accession>A0A1Y1JD44</accession>
<feature type="region of interest" description="Disordered" evidence="2">
    <location>
        <begin position="798"/>
        <end position="838"/>
    </location>
</feature>
<protein>
    <submittedName>
        <fullName evidence="3">Uncharacterized protein</fullName>
    </submittedName>
</protein>
<comment type="caution">
    <text evidence="3">The sequence shown here is derived from an EMBL/GenBank/DDBJ whole genome shotgun (WGS) entry which is preliminary data.</text>
</comment>
<feature type="coiled-coil region" evidence="1">
    <location>
        <begin position="610"/>
        <end position="651"/>
    </location>
</feature>
<reference evidence="4" key="1">
    <citation type="submission" date="2017-04" db="EMBL/GenBank/DDBJ databases">
        <title>Plasmodium gonderi genome.</title>
        <authorList>
            <person name="Arisue N."/>
            <person name="Honma H."/>
            <person name="Kawai S."/>
            <person name="Tougan T."/>
            <person name="Tanabe K."/>
            <person name="Horii T."/>
        </authorList>
    </citation>
    <scope>NUCLEOTIDE SEQUENCE [LARGE SCALE GENOMIC DNA]</scope>
    <source>
        <strain evidence="4">ATCC 30045</strain>
    </source>
</reference>
<dbReference type="OMA" id="HMHQERK"/>
<evidence type="ECO:0000313" key="4">
    <source>
        <dbReference type="Proteomes" id="UP000195521"/>
    </source>
</evidence>
<dbReference type="GO" id="GO:0005615">
    <property type="term" value="C:extracellular space"/>
    <property type="evidence" value="ECO:0007669"/>
    <property type="project" value="TreeGrafter"/>
</dbReference>
<evidence type="ECO:0000256" key="2">
    <source>
        <dbReference type="SAM" id="MobiDB-lite"/>
    </source>
</evidence>
<organism evidence="3 4">
    <name type="scientific">Plasmodium gonderi</name>
    <dbReference type="NCBI Taxonomy" id="77519"/>
    <lineage>
        <taxon>Eukaryota</taxon>
        <taxon>Sar</taxon>
        <taxon>Alveolata</taxon>
        <taxon>Apicomplexa</taxon>
        <taxon>Aconoidasida</taxon>
        <taxon>Haemosporida</taxon>
        <taxon>Plasmodiidae</taxon>
        <taxon>Plasmodium</taxon>
        <taxon>Plasmodium (Plasmodium)</taxon>
    </lineage>
</organism>
<dbReference type="RefSeq" id="XP_028543040.1">
    <property type="nucleotide sequence ID" value="XM_028687239.1"/>
</dbReference>